<dbReference type="CDD" id="cd07377">
    <property type="entry name" value="WHTH_GntR"/>
    <property type="match status" value="1"/>
</dbReference>
<dbReference type="Gene3D" id="3.40.640.10">
    <property type="entry name" value="Type I PLP-dependent aspartate aminotransferase-like (Major domain)"/>
    <property type="match status" value="1"/>
</dbReference>
<dbReference type="STRING" id="1702221.AALO17_03790"/>
<dbReference type="AlphaFoldDB" id="A0A140DS86"/>
<dbReference type="GO" id="GO:0003700">
    <property type="term" value="F:DNA-binding transcription factor activity"/>
    <property type="evidence" value="ECO:0007669"/>
    <property type="project" value="InterPro"/>
</dbReference>
<accession>A0A140DS86</accession>
<dbReference type="EMBL" id="CP011391">
    <property type="protein sequence ID" value="AMK53513.1"/>
    <property type="molecule type" value="Genomic_DNA"/>
</dbReference>
<comment type="similarity">
    <text evidence="1">In the C-terminal section; belongs to the class-I pyridoxal-phosphate-dependent aminotransferase family.</text>
</comment>
<evidence type="ECO:0000313" key="7">
    <source>
        <dbReference type="EMBL" id="AMK53513.1"/>
    </source>
</evidence>
<dbReference type="OrthoDB" id="9808770at2"/>
<dbReference type="PANTHER" id="PTHR46577:SF1">
    <property type="entry name" value="HTH-TYPE TRANSCRIPTIONAL REGULATORY PROTEIN GABR"/>
    <property type="match status" value="1"/>
</dbReference>
<dbReference type="SMART" id="SM00345">
    <property type="entry name" value="HTH_GNTR"/>
    <property type="match status" value="1"/>
</dbReference>
<evidence type="ECO:0000256" key="1">
    <source>
        <dbReference type="ARBA" id="ARBA00005384"/>
    </source>
</evidence>
<dbReference type="InterPro" id="IPR000524">
    <property type="entry name" value="Tscrpt_reg_HTH_GntR"/>
</dbReference>
<organism evidence="7 8">
    <name type="scientific">Faecalibaculum rodentium</name>
    <dbReference type="NCBI Taxonomy" id="1702221"/>
    <lineage>
        <taxon>Bacteria</taxon>
        <taxon>Bacillati</taxon>
        <taxon>Bacillota</taxon>
        <taxon>Erysipelotrichia</taxon>
        <taxon>Erysipelotrichales</taxon>
        <taxon>Erysipelotrichaceae</taxon>
        <taxon>Faecalibaculum</taxon>
    </lineage>
</organism>
<proteinExistence type="inferred from homology"/>
<dbReference type="RefSeq" id="WP_067554720.1">
    <property type="nucleotide sequence ID" value="NZ_CAMTBT010000042.1"/>
</dbReference>
<evidence type="ECO:0000256" key="3">
    <source>
        <dbReference type="ARBA" id="ARBA00023015"/>
    </source>
</evidence>
<dbReference type="InterPro" id="IPR036388">
    <property type="entry name" value="WH-like_DNA-bd_sf"/>
</dbReference>
<protein>
    <recommendedName>
        <fullName evidence="6">HTH gntR-type domain-containing protein</fullName>
    </recommendedName>
</protein>
<keyword evidence="3" id="KW-0805">Transcription regulation</keyword>
<evidence type="ECO:0000259" key="6">
    <source>
        <dbReference type="PROSITE" id="PS50949"/>
    </source>
</evidence>
<evidence type="ECO:0000256" key="5">
    <source>
        <dbReference type="ARBA" id="ARBA00023163"/>
    </source>
</evidence>
<keyword evidence="2" id="KW-0663">Pyridoxal phosphate</keyword>
<keyword evidence="4" id="KW-0238">DNA-binding</keyword>
<evidence type="ECO:0000256" key="4">
    <source>
        <dbReference type="ARBA" id="ARBA00023125"/>
    </source>
</evidence>
<dbReference type="InterPro" id="IPR051446">
    <property type="entry name" value="HTH_trans_reg/aminotransferase"/>
</dbReference>
<feature type="domain" description="HTH gntR-type" evidence="6">
    <location>
        <begin position="4"/>
        <end position="72"/>
    </location>
</feature>
<dbReference type="InterPro" id="IPR036390">
    <property type="entry name" value="WH_DNA-bd_sf"/>
</dbReference>
<dbReference type="InterPro" id="IPR015424">
    <property type="entry name" value="PyrdxlP-dep_Trfase"/>
</dbReference>
<dbReference type="CDD" id="cd00609">
    <property type="entry name" value="AAT_like"/>
    <property type="match status" value="1"/>
</dbReference>
<dbReference type="Pfam" id="PF00392">
    <property type="entry name" value="GntR"/>
    <property type="match status" value="1"/>
</dbReference>
<dbReference type="Proteomes" id="UP000069771">
    <property type="component" value="Chromosome"/>
</dbReference>
<evidence type="ECO:0000313" key="8">
    <source>
        <dbReference type="Proteomes" id="UP000069771"/>
    </source>
</evidence>
<dbReference type="PROSITE" id="PS50949">
    <property type="entry name" value="HTH_GNTR"/>
    <property type="match status" value="1"/>
</dbReference>
<dbReference type="PATRIC" id="fig|1702221.3.peg.363"/>
<dbReference type="Gene3D" id="1.10.10.10">
    <property type="entry name" value="Winged helix-like DNA-binding domain superfamily/Winged helix DNA-binding domain"/>
    <property type="match status" value="1"/>
</dbReference>
<gene>
    <name evidence="7" type="ORF">AALO17_03790</name>
</gene>
<dbReference type="SUPFAM" id="SSF53383">
    <property type="entry name" value="PLP-dependent transferases"/>
    <property type="match status" value="1"/>
</dbReference>
<dbReference type="SUPFAM" id="SSF46785">
    <property type="entry name" value="Winged helix' DNA-binding domain"/>
    <property type="match status" value="1"/>
</dbReference>
<evidence type="ECO:0000256" key="2">
    <source>
        <dbReference type="ARBA" id="ARBA00022898"/>
    </source>
</evidence>
<dbReference type="InterPro" id="IPR015421">
    <property type="entry name" value="PyrdxlP-dep_Trfase_major"/>
</dbReference>
<dbReference type="PANTHER" id="PTHR46577">
    <property type="entry name" value="HTH-TYPE TRANSCRIPTIONAL REGULATORY PROTEIN GABR"/>
    <property type="match status" value="1"/>
</dbReference>
<dbReference type="GeneID" id="78477235"/>
<keyword evidence="8" id="KW-1185">Reference proteome</keyword>
<dbReference type="GO" id="GO:0003677">
    <property type="term" value="F:DNA binding"/>
    <property type="evidence" value="ECO:0007669"/>
    <property type="project" value="UniProtKB-KW"/>
</dbReference>
<sequence length="436" mass="48850">MKHTKKYLQLYDTLYHDIQSGALQPGQRLPSIRELVRRSGLSQTTVEHTLALLQEEGLVRTVPQSGCFVSDIVPRNPARQTAPRSPAPVPVPLWNLQTNTIHPELFDMKLWKRCLRETLEDSDGLASYGDSRGDRPLRTALTDYLYRLRRLRTDPDSILVGPSYQTLLFILTTLVGPRQTVAMEHHAPVLARQAFEQAGWTILELESDADGPLPEELKKPFDCLYLTTACTGTKKKALRARQDLYRNLFVIEDDYNGELTYVSGARNALSSRLPQSVYIGSFSRVLLPSIRLSCMVLPPWLMKRFDPGLYAPMASRIEQLALARYISSGGLERHVRRLNRQYRHRCQTALSILEGYPVLLDEAYLCVEIAGWTLPPEFGCTRTASGIRLSFASVALDRLEPAFLAVRDALEPLDGTGRLSSGVEFQTGETGGHAVG</sequence>
<reference evidence="7 8" key="1">
    <citation type="journal article" date="2016" name="Gut Pathog.">
        <title>Whole genome sequencing of "Faecalibaculum rodentium" ALO17, isolated from C57BL/6J laboratory mouse feces.</title>
        <authorList>
            <person name="Lim S."/>
            <person name="Chang D.H."/>
            <person name="Ahn S."/>
            <person name="Kim B.C."/>
        </authorList>
    </citation>
    <scope>NUCLEOTIDE SEQUENCE [LARGE SCALE GENOMIC DNA]</scope>
    <source>
        <strain evidence="7 8">Alo17</strain>
    </source>
</reference>
<keyword evidence="5" id="KW-0804">Transcription</keyword>
<name>A0A140DS86_9FIRM</name>
<dbReference type="KEGG" id="fro:AALO17_03790"/>